<protein>
    <submittedName>
        <fullName evidence="2">Uncharacterized protein</fullName>
    </submittedName>
</protein>
<organism evidence="2 3">
    <name type="scientific">Actinoallomurus bryophytorum</name>
    <dbReference type="NCBI Taxonomy" id="1490222"/>
    <lineage>
        <taxon>Bacteria</taxon>
        <taxon>Bacillati</taxon>
        <taxon>Actinomycetota</taxon>
        <taxon>Actinomycetes</taxon>
        <taxon>Streptosporangiales</taxon>
        <taxon>Thermomonosporaceae</taxon>
        <taxon>Actinoallomurus</taxon>
    </lineage>
</organism>
<evidence type="ECO:0000313" key="3">
    <source>
        <dbReference type="Proteomes" id="UP000316096"/>
    </source>
</evidence>
<name>A0A543CD89_9ACTN</name>
<dbReference type="EMBL" id="VFOZ01000001">
    <property type="protein sequence ID" value="TQL95062.1"/>
    <property type="molecule type" value="Genomic_DNA"/>
</dbReference>
<dbReference type="Proteomes" id="UP000316096">
    <property type="component" value="Unassembled WGS sequence"/>
</dbReference>
<reference evidence="2 3" key="1">
    <citation type="submission" date="2019-06" db="EMBL/GenBank/DDBJ databases">
        <title>Sequencing the genomes of 1000 actinobacteria strains.</title>
        <authorList>
            <person name="Klenk H.-P."/>
        </authorList>
    </citation>
    <scope>NUCLEOTIDE SEQUENCE [LARGE SCALE GENOMIC DNA]</scope>
    <source>
        <strain evidence="2 3">DSM 102200</strain>
    </source>
</reference>
<keyword evidence="1" id="KW-1133">Transmembrane helix</keyword>
<keyword evidence="1" id="KW-0472">Membrane</keyword>
<sequence length="72" mass="8186">MDYGPDWPPRRRPPEYPHALLRRCVAVVILYAVIWALGSVLLELRLQALRDVTGEPVTTYTTITGSPHHGRH</sequence>
<feature type="transmembrane region" description="Helical" evidence="1">
    <location>
        <begin position="20"/>
        <end position="42"/>
    </location>
</feature>
<evidence type="ECO:0000256" key="1">
    <source>
        <dbReference type="SAM" id="Phobius"/>
    </source>
</evidence>
<gene>
    <name evidence="2" type="ORF">FB559_0556</name>
</gene>
<evidence type="ECO:0000313" key="2">
    <source>
        <dbReference type="EMBL" id="TQL95062.1"/>
    </source>
</evidence>
<dbReference type="AlphaFoldDB" id="A0A543CD89"/>
<proteinExistence type="predicted"/>
<comment type="caution">
    <text evidence="2">The sequence shown here is derived from an EMBL/GenBank/DDBJ whole genome shotgun (WGS) entry which is preliminary data.</text>
</comment>
<keyword evidence="1" id="KW-0812">Transmembrane</keyword>
<accession>A0A543CD89</accession>
<keyword evidence="3" id="KW-1185">Reference proteome</keyword>
<dbReference type="RefSeq" id="WP_141952883.1">
    <property type="nucleotide sequence ID" value="NZ_VFOZ01000001.1"/>
</dbReference>